<keyword evidence="1" id="KW-1133">Transmembrane helix</keyword>
<dbReference type="Proteomes" id="UP000269148">
    <property type="component" value="Unassembled WGS sequence"/>
</dbReference>
<evidence type="ECO:0000313" key="3">
    <source>
        <dbReference type="Proteomes" id="UP000269148"/>
    </source>
</evidence>
<keyword evidence="1" id="KW-0472">Membrane</keyword>
<sequence length="197" mass="21362">MTKDAYLRALDKYLKKLPEQDYQDAMDYFQEYFDEAGPENEEEAITELGSPKEAAREILGKLLDDKKEEDSSLLGRNGKSILWITLLSLLLAPMAFPLVIASIAIVIAIVVTVAALLFSLVVVGLVLLANGIYVLGDSFHYLSSSLANFSLSLSMGFGMLAVALAALMAGYKASVLIINGGWALIQWLIQKSLGGRA</sequence>
<name>A0A3L8MFG8_STRIN</name>
<dbReference type="AlphaFoldDB" id="A0A3L8MFG8"/>
<evidence type="ECO:0000256" key="1">
    <source>
        <dbReference type="SAM" id="Phobius"/>
    </source>
</evidence>
<comment type="caution">
    <text evidence="2">The sequence shown here is derived from an EMBL/GenBank/DDBJ whole genome shotgun (WGS) entry which is preliminary data.</text>
</comment>
<dbReference type="SMR" id="A0A3L8MFG8"/>
<accession>A0A3L8MFG8</accession>
<dbReference type="EMBL" id="QLQD01000091">
    <property type="protein sequence ID" value="RLU54103.1"/>
    <property type="molecule type" value="Genomic_DNA"/>
</dbReference>
<organism evidence="2 3">
    <name type="scientific">Streptococcus iniae</name>
    <name type="common">Streptococcus shiloi</name>
    <dbReference type="NCBI Taxonomy" id="1346"/>
    <lineage>
        <taxon>Bacteria</taxon>
        <taxon>Bacillati</taxon>
        <taxon>Bacillota</taxon>
        <taxon>Bacilli</taxon>
        <taxon>Lactobacillales</taxon>
        <taxon>Streptococcaceae</taxon>
        <taxon>Streptococcus</taxon>
    </lineage>
</organism>
<dbReference type="KEGG" id="siz:SI82_01200"/>
<reference evidence="2 3" key="1">
    <citation type="submission" date="2018-06" db="EMBL/GenBank/DDBJ databases">
        <title>Mutators as drivers of adaptation in pathogenic bacteria and a risk factor for host jumps and vaccine escape.</title>
        <authorList>
            <person name="Barnes A.C."/>
            <person name="Silayeva O."/>
        </authorList>
    </citation>
    <scope>NUCLEOTIDE SEQUENCE [LARGE SCALE GENOMIC DNA]</scope>
    <source>
        <strain evidence="2 3">QMA0445</strain>
    </source>
</reference>
<feature type="transmembrane region" description="Helical" evidence="1">
    <location>
        <begin position="81"/>
        <end position="109"/>
    </location>
</feature>
<dbReference type="RefSeq" id="WP_003098944.1">
    <property type="nucleotide sequence ID" value="NZ_CP010783.1"/>
</dbReference>
<dbReference type="Pfam" id="PF22564">
    <property type="entry name" value="HAAS"/>
    <property type="match status" value="1"/>
</dbReference>
<dbReference type="GeneID" id="35766193"/>
<protein>
    <submittedName>
        <fullName evidence="2">DUF1700 domain-containing protein</fullName>
    </submittedName>
</protein>
<proteinExistence type="predicted"/>
<keyword evidence="1" id="KW-0812">Transmembrane</keyword>
<evidence type="ECO:0000313" key="2">
    <source>
        <dbReference type="EMBL" id="RLU54103.1"/>
    </source>
</evidence>
<feature type="transmembrane region" description="Helical" evidence="1">
    <location>
        <begin position="115"/>
        <end position="135"/>
    </location>
</feature>
<dbReference type="OrthoDB" id="95800at2"/>
<gene>
    <name evidence="2" type="ORF">DIY07_11140</name>
</gene>
<feature type="transmembrane region" description="Helical" evidence="1">
    <location>
        <begin position="147"/>
        <end position="167"/>
    </location>
</feature>